<dbReference type="GO" id="GO:0006508">
    <property type="term" value="P:proteolysis"/>
    <property type="evidence" value="ECO:0007669"/>
    <property type="project" value="UniProtKB-KW"/>
</dbReference>
<feature type="transmembrane region" description="Helical" evidence="1">
    <location>
        <begin position="131"/>
        <end position="156"/>
    </location>
</feature>
<sequence length="240" mass="25360">MRSHLRAEVALVLALTFGTAGVRAALRLLDALASGTALSEQQVALNAPQSAHPWLALGLQACSAAVLFSWGGLALFLLARDGLRPLGYARRDPLRGALLAAVIGLPGLALYAAALHAGLSREVVPASSNSPLSLLMLLVAAAATAFGEELVVVWWLCTRLRQLGWPWWAVAGASALLRGSYHLYQGLSAGAGNALMGLVFCWFFRRTGRVWPLVIGHFLIDAVAFVGYALLGGRLGWLGL</sequence>
<reference evidence="3 4" key="1">
    <citation type="submission" date="2017-12" db="EMBL/GenBank/DDBJ databases">
        <title>Corynebacterium mastitidis 16-1433 Genome.</title>
        <authorList>
            <person name="Gulvik C.A."/>
        </authorList>
    </citation>
    <scope>NUCLEOTIDE SEQUENCE [LARGE SCALE GENOMIC DNA]</scope>
    <source>
        <strain evidence="3 4">16-1433</strain>
    </source>
</reference>
<feature type="transmembrane region" description="Helical" evidence="1">
    <location>
        <begin position="163"/>
        <end position="181"/>
    </location>
</feature>
<feature type="transmembrane region" description="Helical" evidence="1">
    <location>
        <begin position="98"/>
        <end position="119"/>
    </location>
</feature>
<dbReference type="Pfam" id="PF02517">
    <property type="entry name" value="Rce1-like"/>
    <property type="match status" value="1"/>
</dbReference>
<evidence type="ECO:0000259" key="2">
    <source>
        <dbReference type="Pfam" id="PF02517"/>
    </source>
</evidence>
<accession>A0A2N0X709</accession>
<dbReference type="GO" id="GO:0080120">
    <property type="term" value="P:CAAX-box protein maturation"/>
    <property type="evidence" value="ECO:0007669"/>
    <property type="project" value="UniProtKB-ARBA"/>
</dbReference>
<feature type="transmembrane region" description="Helical" evidence="1">
    <location>
        <begin position="211"/>
        <end position="231"/>
    </location>
</feature>
<keyword evidence="3" id="KW-0482">Metalloprotease</keyword>
<keyword evidence="1" id="KW-1133">Transmembrane helix</keyword>
<feature type="domain" description="CAAX prenyl protease 2/Lysostaphin resistance protein A-like" evidence="2">
    <location>
        <begin position="132"/>
        <end position="223"/>
    </location>
</feature>
<name>A0A2N0X709_9CORY</name>
<dbReference type="OrthoDB" id="4453618at2"/>
<feature type="transmembrane region" description="Helical" evidence="1">
    <location>
        <begin position="55"/>
        <end position="78"/>
    </location>
</feature>
<proteinExistence type="predicted"/>
<gene>
    <name evidence="3" type="ORF">CXB45_06655</name>
</gene>
<evidence type="ECO:0000313" key="4">
    <source>
        <dbReference type="Proteomes" id="UP000233249"/>
    </source>
</evidence>
<protein>
    <submittedName>
        <fullName evidence="3">CPBP family intramembrane metalloprotease</fullName>
    </submittedName>
</protein>
<keyword evidence="3" id="KW-0378">Hydrolase</keyword>
<dbReference type="GO" id="GO:0004175">
    <property type="term" value="F:endopeptidase activity"/>
    <property type="evidence" value="ECO:0007669"/>
    <property type="project" value="UniProtKB-ARBA"/>
</dbReference>
<feature type="transmembrane region" description="Helical" evidence="1">
    <location>
        <begin position="187"/>
        <end position="204"/>
    </location>
</feature>
<evidence type="ECO:0000313" key="3">
    <source>
        <dbReference type="EMBL" id="PKF68479.1"/>
    </source>
</evidence>
<dbReference type="Proteomes" id="UP000233249">
    <property type="component" value="Unassembled WGS sequence"/>
</dbReference>
<organism evidence="3 4">
    <name type="scientific">Corynebacterium mastitidis</name>
    <dbReference type="NCBI Taxonomy" id="161890"/>
    <lineage>
        <taxon>Bacteria</taxon>
        <taxon>Bacillati</taxon>
        <taxon>Actinomycetota</taxon>
        <taxon>Actinomycetes</taxon>
        <taxon>Mycobacteriales</taxon>
        <taxon>Corynebacteriaceae</taxon>
        <taxon>Corynebacterium</taxon>
    </lineage>
</organism>
<keyword evidence="1" id="KW-0812">Transmembrane</keyword>
<dbReference type="GO" id="GO:0008237">
    <property type="term" value="F:metallopeptidase activity"/>
    <property type="evidence" value="ECO:0007669"/>
    <property type="project" value="UniProtKB-KW"/>
</dbReference>
<keyword evidence="3" id="KW-0645">Protease</keyword>
<dbReference type="RefSeq" id="WP_101173755.1">
    <property type="nucleotide sequence ID" value="NZ_JAKRKB010000010.1"/>
</dbReference>
<dbReference type="AlphaFoldDB" id="A0A2N0X709"/>
<dbReference type="EMBL" id="PJAF01000017">
    <property type="protein sequence ID" value="PKF68479.1"/>
    <property type="molecule type" value="Genomic_DNA"/>
</dbReference>
<keyword evidence="1" id="KW-0472">Membrane</keyword>
<comment type="caution">
    <text evidence="3">The sequence shown here is derived from an EMBL/GenBank/DDBJ whole genome shotgun (WGS) entry which is preliminary data.</text>
</comment>
<evidence type="ECO:0000256" key="1">
    <source>
        <dbReference type="SAM" id="Phobius"/>
    </source>
</evidence>
<dbReference type="STRING" id="1121365.GCA_000375365_00501"/>
<dbReference type="InterPro" id="IPR003675">
    <property type="entry name" value="Rce1/LyrA-like_dom"/>
</dbReference>